<gene>
    <name evidence="6" type="ORF">Back2_08100</name>
</gene>
<dbReference type="PANTHER" id="PTHR46743">
    <property type="entry name" value="TEICHOIC ACIDS EXPORT ATP-BINDING PROTEIN TAGH"/>
    <property type="match status" value="1"/>
</dbReference>
<reference evidence="6 7" key="1">
    <citation type="submission" date="2018-11" db="EMBL/GenBank/DDBJ databases">
        <title>Complete genome sequence of Nocardioides baekrokdamisoli strain KCTC 39748.</title>
        <authorList>
            <person name="Kang S.W."/>
            <person name="Lee K.C."/>
            <person name="Kim K.K."/>
            <person name="Kim J.S."/>
            <person name="Kim D.S."/>
            <person name="Ko S.H."/>
            <person name="Yang S.H."/>
            <person name="Shin Y.K."/>
            <person name="Lee J.S."/>
        </authorList>
    </citation>
    <scope>NUCLEOTIDE SEQUENCE [LARGE SCALE GENOMIC DNA]</scope>
    <source>
        <strain evidence="6 7">KCTC 39748</strain>
    </source>
</reference>
<sequence>MTTAPVPARRPTFGKIDDNTSIVIDDVSKQFTIRYSRSIKEITAAKAKGQPISKKFQAIQNVSFTVQKGESIGLMGFNGAGKSTLLKLISGVMAPDEGEILTRGRIAGLIGAGAGFHPQISGDENIFLNAAIMGMSDKETRAVYDDIVAFADIGEFLAAPVTTYSSGMLARLGFAVAVHVKSDIFLADETLAVGDRPFREKCIKKMDEIRSEGRTMFYVSHSEGSVMTMCDRALVLKKGRLVFDGSPRAAVKFQMRQMTPGITDDEIEKIMTEQYETDDSEMGADI</sequence>
<protein>
    <submittedName>
        <fullName evidence="6">ABC transporter ATP-binding protein</fullName>
    </submittedName>
</protein>
<feature type="domain" description="ABC transporter" evidence="5">
    <location>
        <begin position="39"/>
        <end position="263"/>
    </location>
</feature>
<dbReference type="InterPro" id="IPR003593">
    <property type="entry name" value="AAA+_ATPase"/>
</dbReference>
<dbReference type="PROSITE" id="PS00211">
    <property type="entry name" value="ABC_TRANSPORTER_1"/>
    <property type="match status" value="1"/>
</dbReference>
<dbReference type="Pfam" id="PF00005">
    <property type="entry name" value="ABC_tran"/>
    <property type="match status" value="1"/>
</dbReference>
<dbReference type="GO" id="GO:0005524">
    <property type="term" value="F:ATP binding"/>
    <property type="evidence" value="ECO:0007669"/>
    <property type="project" value="UniProtKB-KW"/>
</dbReference>
<keyword evidence="2" id="KW-0813">Transport</keyword>
<dbReference type="EMBL" id="AP019307">
    <property type="protein sequence ID" value="BBH16523.1"/>
    <property type="molecule type" value="Genomic_DNA"/>
</dbReference>
<keyword evidence="4 6" id="KW-0067">ATP-binding</keyword>
<dbReference type="InterPro" id="IPR003439">
    <property type="entry name" value="ABC_transporter-like_ATP-bd"/>
</dbReference>
<dbReference type="SMART" id="SM00382">
    <property type="entry name" value="AAA"/>
    <property type="match status" value="1"/>
</dbReference>
<evidence type="ECO:0000313" key="6">
    <source>
        <dbReference type="EMBL" id="BBH16523.1"/>
    </source>
</evidence>
<dbReference type="InterPro" id="IPR017871">
    <property type="entry name" value="ABC_transporter-like_CS"/>
</dbReference>
<evidence type="ECO:0000259" key="5">
    <source>
        <dbReference type="PROSITE" id="PS50893"/>
    </source>
</evidence>
<dbReference type="GO" id="GO:0016887">
    <property type="term" value="F:ATP hydrolysis activity"/>
    <property type="evidence" value="ECO:0007669"/>
    <property type="project" value="InterPro"/>
</dbReference>
<dbReference type="PANTHER" id="PTHR46743:SF2">
    <property type="entry name" value="TEICHOIC ACIDS EXPORT ATP-BINDING PROTEIN TAGH"/>
    <property type="match status" value="1"/>
</dbReference>
<dbReference type="OrthoDB" id="9778870at2"/>
<dbReference type="RefSeq" id="WP_125566983.1">
    <property type="nucleotide sequence ID" value="NZ_AP019307.1"/>
</dbReference>
<evidence type="ECO:0000256" key="3">
    <source>
        <dbReference type="ARBA" id="ARBA00022741"/>
    </source>
</evidence>
<keyword evidence="7" id="KW-1185">Reference proteome</keyword>
<dbReference type="AlphaFoldDB" id="A0A3G9IW02"/>
<dbReference type="GO" id="GO:0016020">
    <property type="term" value="C:membrane"/>
    <property type="evidence" value="ECO:0007669"/>
    <property type="project" value="InterPro"/>
</dbReference>
<accession>A0A3G9IW02</accession>
<evidence type="ECO:0000256" key="4">
    <source>
        <dbReference type="ARBA" id="ARBA00022840"/>
    </source>
</evidence>
<comment type="similarity">
    <text evidence="1">Belongs to the ABC transporter superfamily.</text>
</comment>
<dbReference type="CDD" id="cd03220">
    <property type="entry name" value="ABC_KpsT_Wzt"/>
    <property type="match status" value="1"/>
</dbReference>
<dbReference type="GO" id="GO:0140359">
    <property type="term" value="F:ABC-type transporter activity"/>
    <property type="evidence" value="ECO:0007669"/>
    <property type="project" value="InterPro"/>
</dbReference>
<organism evidence="6 7">
    <name type="scientific">Nocardioides baekrokdamisoli</name>
    <dbReference type="NCBI Taxonomy" id="1804624"/>
    <lineage>
        <taxon>Bacteria</taxon>
        <taxon>Bacillati</taxon>
        <taxon>Actinomycetota</taxon>
        <taxon>Actinomycetes</taxon>
        <taxon>Propionibacteriales</taxon>
        <taxon>Nocardioidaceae</taxon>
        <taxon>Nocardioides</taxon>
    </lineage>
</organism>
<evidence type="ECO:0000256" key="2">
    <source>
        <dbReference type="ARBA" id="ARBA00022448"/>
    </source>
</evidence>
<name>A0A3G9IW02_9ACTN</name>
<dbReference type="Gene3D" id="3.40.50.300">
    <property type="entry name" value="P-loop containing nucleotide triphosphate hydrolases"/>
    <property type="match status" value="1"/>
</dbReference>
<dbReference type="InterPro" id="IPR050683">
    <property type="entry name" value="Bact_Polysacc_Export_ATP-bd"/>
</dbReference>
<evidence type="ECO:0000313" key="7">
    <source>
        <dbReference type="Proteomes" id="UP000271573"/>
    </source>
</evidence>
<dbReference type="InterPro" id="IPR027417">
    <property type="entry name" value="P-loop_NTPase"/>
</dbReference>
<proteinExistence type="inferred from homology"/>
<evidence type="ECO:0000256" key="1">
    <source>
        <dbReference type="ARBA" id="ARBA00005417"/>
    </source>
</evidence>
<dbReference type="KEGG" id="nbe:Back2_08100"/>
<dbReference type="PROSITE" id="PS50893">
    <property type="entry name" value="ABC_TRANSPORTER_2"/>
    <property type="match status" value="1"/>
</dbReference>
<keyword evidence="3" id="KW-0547">Nucleotide-binding</keyword>
<dbReference type="InterPro" id="IPR015860">
    <property type="entry name" value="ABC_transpr_TagH-like"/>
</dbReference>
<dbReference type="Proteomes" id="UP000271573">
    <property type="component" value="Chromosome"/>
</dbReference>
<dbReference type="SUPFAM" id="SSF52540">
    <property type="entry name" value="P-loop containing nucleoside triphosphate hydrolases"/>
    <property type="match status" value="1"/>
</dbReference>